<dbReference type="EMBL" id="MJBS01000249">
    <property type="protein sequence ID" value="OHE90517.1"/>
    <property type="molecule type" value="Genomic_DNA"/>
</dbReference>
<keyword evidence="3" id="KW-1185">Reference proteome</keyword>
<name>A0A1G4AMX6_9PEZI</name>
<accession>A0A1G4AMX6</accession>
<reference evidence="2 3" key="1">
    <citation type="submission" date="2016-09" db="EMBL/GenBank/DDBJ databases">
        <authorList>
            <person name="Capua I."/>
            <person name="De Benedictis P."/>
            <person name="Joannis T."/>
            <person name="Lombin L.H."/>
            <person name="Cattoli G."/>
        </authorList>
    </citation>
    <scope>NUCLEOTIDE SEQUENCE [LARGE SCALE GENOMIC DNA]</scope>
    <source>
        <strain evidence="2 3">IMI 309357</strain>
    </source>
</reference>
<comment type="caution">
    <text evidence="2">The sequence shown here is derived from an EMBL/GenBank/DDBJ whole genome shotgun (WGS) entry which is preliminary data.</text>
</comment>
<evidence type="ECO:0000256" key="1">
    <source>
        <dbReference type="SAM" id="MobiDB-lite"/>
    </source>
</evidence>
<dbReference type="RefSeq" id="XP_022467694.1">
    <property type="nucleotide sequence ID" value="XM_022625797.1"/>
</dbReference>
<dbReference type="AlphaFoldDB" id="A0A1G4AMX6"/>
<organism evidence="2 3">
    <name type="scientific">Colletotrichum orchidophilum</name>
    <dbReference type="NCBI Taxonomy" id="1209926"/>
    <lineage>
        <taxon>Eukaryota</taxon>
        <taxon>Fungi</taxon>
        <taxon>Dikarya</taxon>
        <taxon>Ascomycota</taxon>
        <taxon>Pezizomycotina</taxon>
        <taxon>Sordariomycetes</taxon>
        <taxon>Hypocreomycetidae</taxon>
        <taxon>Glomerellales</taxon>
        <taxon>Glomerellaceae</taxon>
        <taxon>Colletotrichum</taxon>
    </lineage>
</organism>
<protein>
    <submittedName>
        <fullName evidence="2">Uncharacterized protein</fullName>
    </submittedName>
</protein>
<dbReference type="GeneID" id="34567307"/>
<gene>
    <name evidence="2" type="ORF">CORC01_14186</name>
</gene>
<proteinExistence type="predicted"/>
<evidence type="ECO:0000313" key="2">
    <source>
        <dbReference type="EMBL" id="OHE90517.1"/>
    </source>
</evidence>
<dbReference type="Proteomes" id="UP000176998">
    <property type="component" value="Unassembled WGS sequence"/>
</dbReference>
<feature type="region of interest" description="Disordered" evidence="1">
    <location>
        <begin position="66"/>
        <end position="86"/>
    </location>
</feature>
<evidence type="ECO:0000313" key="3">
    <source>
        <dbReference type="Proteomes" id="UP000176998"/>
    </source>
</evidence>
<feature type="compositionally biased region" description="Basic and acidic residues" evidence="1">
    <location>
        <begin position="77"/>
        <end position="86"/>
    </location>
</feature>
<sequence length="253" mass="28776">MTHHTSTNTVRIPESMLLSRTAPNHQGIERHTGDWMRQRLQGQPSLCQSYFLSGAHIVSDAHVGQLDASRQRASQDQGRKETPEETQKFTAKKLLIIAPQALNRSHCWQQVEYLISLQRRPLRWPSSRLAPHTFVQIRIQPSFLDLDMKRPCRFVAFGDLDLCKLHHHIPIPACLASLARRTTQGALASPCLACHCLSWRRAGEGNQLQNVRSRLRLRSQRLLDKAPAVEGMCMLNLVRPTHTRGLRLLAKLS</sequence>